<dbReference type="Gene3D" id="1.10.510.10">
    <property type="entry name" value="Transferase(Phosphotransferase) domain 1"/>
    <property type="match status" value="1"/>
</dbReference>
<accession>A0A1F7ZSV6</accession>
<dbReference type="RefSeq" id="XP_022386267.1">
    <property type="nucleotide sequence ID" value="XM_022535050.1"/>
</dbReference>
<dbReference type="GO" id="GO:0005524">
    <property type="term" value="F:ATP binding"/>
    <property type="evidence" value="ECO:0007669"/>
    <property type="project" value="InterPro"/>
</dbReference>
<dbReference type="GeneID" id="34451311"/>
<proteinExistence type="predicted"/>
<dbReference type="GO" id="GO:0004672">
    <property type="term" value="F:protein kinase activity"/>
    <property type="evidence" value="ECO:0007669"/>
    <property type="project" value="InterPro"/>
</dbReference>
<gene>
    <name evidence="3" type="ORF">ABOM_007921</name>
</gene>
<protein>
    <recommendedName>
        <fullName evidence="2">Protein kinase domain-containing protein</fullName>
    </recommendedName>
</protein>
<dbReference type="InterPro" id="IPR011009">
    <property type="entry name" value="Kinase-like_dom_sf"/>
</dbReference>
<evidence type="ECO:0000256" key="1">
    <source>
        <dbReference type="SAM" id="MobiDB-lite"/>
    </source>
</evidence>
<evidence type="ECO:0000313" key="3">
    <source>
        <dbReference type="EMBL" id="OGM42550.1"/>
    </source>
</evidence>
<dbReference type="Pfam" id="PF06293">
    <property type="entry name" value="Kdo"/>
    <property type="match status" value="1"/>
</dbReference>
<organism evidence="3 4">
    <name type="scientific">Aspergillus bombycis</name>
    <dbReference type="NCBI Taxonomy" id="109264"/>
    <lineage>
        <taxon>Eukaryota</taxon>
        <taxon>Fungi</taxon>
        <taxon>Dikarya</taxon>
        <taxon>Ascomycota</taxon>
        <taxon>Pezizomycotina</taxon>
        <taxon>Eurotiomycetes</taxon>
        <taxon>Eurotiomycetidae</taxon>
        <taxon>Eurotiales</taxon>
        <taxon>Aspergillaceae</taxon>
        <taxon>Aspergillus</taxon>
    </lineage>
</organism>
<dbReference type="EMBL" id="LYCR01000087">
    <property type="protein sequence ID" value="OGM42550.1"/>
    <property type="molecule type" value="Genomic_DNA"/>
</dbReference>
<dbReference type="AlphaFoldDB" id="A0A1F7ZSV6"/>
<dbReference type="InterPro" id="IPR000719">
    <property type="entry name" value="Prot_kinase_dom"/>
</dbReference>
<keyword evidence="4" id="KW-1185">Reference proteome</keyword>
<dbReference type="OrthoDB" id="4062651at2759"/>
<feature type="domain" description="Protein kinase" evidence="2">
    <location>
        <begin position="188"/>
        <end position="396"/>
    </location>
</feature>
<comment type="caution">
    <text evidence="3">The sequence shown here is derived from an EMBL/GenBank/DDBJ whole genome shotgun (WGS) entry which is preliminary data.</text>
</comment>
<evidence type="ECO:0000259" key="2">
    <source>
        <dbReference type="PROSITE" id="PS50011"/>
    </source>
</evidence>
<evidence type="ECO:0000313" key="4">
    <source>
        <dbReference type="Proteomes" id="UP000179179"/>
    </source>
</evidence>
<dbReference type="STRING" id="109264.A0A1F7ZSV6"/>
<name>A0A1F7ZSV6_9EURO</name>
<dbReference type="Proteomes" id="UP000179179">
    <property type="component" value="Unassembled WGS sequence"/>
</dbReference>
<dbReference type="PROSITE" id="PS50011">
    <property type="entry name" value="PROTEIN_KINASE_DOM"/>
    <property type="match status" value="1"/>
</dbReference>
<sequence>MEKAVSFPTQLTKPDDAGSAFPDTDRIDRQTSFSSTRTIVSIGVGQHQMWAARCYRWRSLKTFMAMVLCAQSLDTEELPLYDILEFFRGDGTDTELTIQCYGLRYHITVSAEDIQDDLETTKEYLSLLRKLDSEDRVDGESEDEEDDPMENVCFWIAFKCNSAMRNLSLQESNAPVQTLYDWFNIKTLALCLKALDGKLGVRSSSYQPQLAPKTKLSSIVSDLNIPSVEASKVILHDETGESPPRRPKKVSADREISTLVRIKSMGLGNAVRTPTLYELVKDQGDESTISGILLEYINHRDILADIDLDNTPRHLRAKWKYQLQDLIHRLHGAGIIWGDAKPDNVLVDADDDLWIIDFGGGITEGWVDKDKAESFEGDLQAMSRIIEMLDPDGLAG</sequence>
<feature type="region of interest" description="Disordered" evidence="1">
    <location>
        <begin position="1"/>
        <end position="23"/>
    </location>
</feature>
<reference evidence="3 4" key="1">
    <citation type="journal article" date="2016" name="Genome Biol. Evol.">
        <title>Draft genome sequence of an aflatoxigenic Aspergillus species, A. bombycis.</title>
        <authorList>
            <person name="Moore G.G."/>
            <person name="Mack B.M."/>
            <person name="Beltz S.B."/>
            <person name="Gilbert M.K."/>
        </authorList>
    </citation>
    <scope>NUCLEOTIDE SEQUENCE [LARGE SCALE GENOMIC DNA]</scope>
    <source>
        <strain evidence="4">NRRL 26010</strain>
    </source>
</reference>
<dbReference type="SUPFAM" id="SSF56112">
    <property type="entry name" value="Protein kinase-like (PK-like)"/>
    <property type="match status" value="1"/>
</dbReference>